<dbReference type="PANTHER" id="PTHR47572:SF4">
    <property type="entry name" value="LACTONASE DRP35"/>
    <property type="match status" value="1"/>
</dbReference>
<evidence type="ECO:0000313" key="4">
    <source>
        <dbReference type="EMBL" id="TWF76771.1"/>
    </source>
</evidence>
<name>A0A561SPJ7_9PSEU</name>
<reference evidence="4 5" key="1">
    <citation type="submission" date="2019-06" db="EMBL/GenBank/DDBJ databases">
        <title>Sequencing the genomes of 1000 actinobacteria strains.</title>
        <authorList>
            <person name="Klenk H.-P."/>
        </authorList>
    </citation>
    <scope>NUCLEOTIDE SEQUENCE [LARGE SCALE GENOMIC DNA]</scope>
    <source>
        <strain evidence="4 5">DSM 45671</strain>
    </source>
</reference>
<dbReference type="EMBL" id="VIWU01000001">
    <property type="protein sequence ID" value="TWF76771.1"/>
    <property type="molecule type" value="Genomic_DNA"/>
</dbReference>
<dbReference type="InterPro" id="IPR011042">
    <property type="entry name" value="6-blade_b-propeller_TolB-like"/>
</dbReference>
<dbReference type="InterPro" id="IPR051262">
    <property type="entry name" value="SMP-30/CGR1_Lactonase"/>
</dbReference>
<keyword evidence="2" id="KW-0378">Hydrolase</keyword>
<dbReference type="Gene3D" id="2.120.10.30">
    <property type="entry name" value="TolB, C-terminal domain"/>
    <property type="match status" value="1"/>
</dbReference>
<dbReference type="AlphaFoldDB" id="A0A561SPJ7"/>
<evidence type="ECO:0000256" key="1">
    <source>
        <dbReference type="ARBA" id="ARBA00008853"/>
    </source>
</evidence>
<proteinExistence type="inferred from homology"/>
<accession>A0A561SPJ7</accession>
<dbReference type="Pfam" id="PF08450">
    <property type="entry name" value="SGL"/>
    <property type="match status" value="1"/>
</dbReference>
<organism evidence="4 5">
    <name type="scientific">Pseudonocardia hierapolitana</name>
    <dbReference type="NCBI Taxonomy" id="1128676"/>
    <lineage>
        <taxon>Bacteria</taxon>
        <taxon>Bacillati</taxon>
        <taxon>Actinomycetota</taxon>
        <taxon>Actinomycetes</taxon>
        <taxon>Pseudonocardiales</taxon>
        <taxon>Pseudonocardiaceae</taxon>
        <taxon>Pseudonocardia</taxon>
    </lineage>
</organism>
<dbReference type="InterPro" id="IPR013658">
    <property type="entry name" value="SGL"/>
</dbReference>
<protein>
    <submittedName>
        <fullName evidence="4">Sugar lactone lactonase YvrE</fullName>
    </submittedName>
</protein>
<dbReference type="PANTHER" id="PTHR47572">
    <property type="entry name" value="LIPOPROTEIN-RELATED"/>
    <property type="match status" value="1"/>
</dbReference>
<evidence type="ECO:0000256" key="2">
    <source>
        <dbReference type="ARBA" id="ARBA00022801"/>
    </source>
</evidence>
<dbReference type="Proteomes" id="UP000321261">
    <property type="component" value="Unassembled WGS sequence"/>
</dbReference>
<feature type="domain" description="SMP-30/Gluconolactonase/LRE-like region" evidence="3">
    <location>
        <begin position="14"/>
        <end position="251"/>
    </location>
</feature>
<evidence type="ECO:0000259" key="3">
    <source>
        <dbReference type="Pfam" id="PF08450"/>
    </source>
</evidence>
<sequence length="288" mass="30096">MGGMSDVLLTGLKIGESARWHGGRLWLSNWGTQQVLAVGLDGTTEVMATVPTTMPFSIDWLPDGRLLVVAGPEGRLLRQEPDGSLVDHADLSGLGAGLNEIVVDGRGNIYVNGGTDFHPDAGEAPGFVALVTPDGAVRRVADRIAFPNGMAVTPDGSTLIVSESFAGTLTAFDIEPDGSLSNRRVWAPVPGDGIVLDAEGAVWTPGWTDDGPACLRVAEGGEVLATVPLNRAGFACTLGGEDGRTLFVLAADWHMQEGFEENIRRLLTGPETGQVLTARAPAAHAGRP</sequence>
<dbReference type="SUPFAM" id="SSF63829">
    <property type="entry name" value="Calcium-dependent phosphotriesterase"/>
    <property type="match status" value="1"/>
</dbReference>
<dbReference type="GO" id="GO:0016787">
    <property type="term" value="F:hydrolase activity"/>
    <property type="evidence" value="ECO:0007669"/>
    <property type="project" value="UniProtKB-KW"/>
</dbReference>
<comment type="similarity">
    <text evidence="1">Belongs to the SMP-30/CGR1 family.</text>
</comment>
<evidence type="ECO:0000313" key="5">
    <source>
        <dbReference type="Proteomes" id="UP000321261"/>
    </source>
</evidence>
<gene>
    <name evidence="4" type="ORF">FHX44_112666</name>
</gene>
<comment type="caution">
    <text evidence="4">The sequence shown here is derived from an EMBL/GenBank/DDBJ whole genome shotgun (WGS) entry which is preliminary data.</text>
</comment>
<keyword evidence="5" id="KW-1185">Reference proteome</keyword>